<proteinExistence type="predicted"/>
<reference evidence="2 3" key="1">
    <citation type="journal article" date="2023" name="G3 (Bethesda)">
        <title>A chromosome-length genome assembly and annotation of blackberry (Rubus argutus, cv. 'Hillquist').</title>
        <authorList>
            <person name="Bruna T."/>
            <person name="Aryal R."/>
            <person name="Dudchenko O."/>
            <person name="Sargent D.J."/>
            <person name="Mead D."/>
            <person name="Buti M."/>
            <person name="Cavallini A."/>
            <person name="Hytonen T."/>
            <person name="Andres J."/>
            <person name="Pham M."/>
            <person name="Weisz D."/>
            <person name="Mascagni F."/>
            <person name="Usai G."/>
            <person name="Natali L."/>
            <person name="Bassil N."/>
            <person name="Fernandez G.E."/>
            <person name="Lomsadze A."/>
            <person name="Armour M."/>
            <person name="Olukolu B."/>
            <person name="Poorten T."/>
            <person name="Britton C."/>
            <person name="Davik J."/>
            <person name="Ashrafi H."/>
            <person name="Aiden E.L."/>
            <person name="Borodovsky M."/>
            <person name="Worthington M."/>
        </authorList>
    </citation>
    <scope>NUCLEOTIDE SEQUENCE [LARGE SCALE GENOMIC DNA]</scope>
    <source>
        <strain evidence="2">PI 553951</strain>
    </source>
</reference>
<protein>
    <submittedName>
        <fullName evidence="2">Uncharacterized protein</fullName>
    </submittedName>
</protein>
<sequence>MRKKNLLPSQAAIEPLLDPFGPLRPVKPSAATTQLDPFRRRPQAPPSSSKHPDQRRAIQDAVAAAALKQLAALSCSVRR</sequence>
<feature type="region of interest" description="Disordered" evidence="1">
    <location>
        <begin position="1"/>
        <end position="57"/>
    </location>
</feature>
<organism evidence="2 3">
    <name type="scientific">Rubus argutus</name>
    <name type="common">Southern blackberry</name>
    <dbReference type="NCBI Taxonomy" id="59490"/>
    <lineage>
        <taxon>Eukaryota</taxon>
        <taxon>Viridiplantae</taxon>
        <taxon>Streptophyta</taxon>
        <taxon>Embryophyta</taxon>
        <taxon>Tracheophyta</taxon>
        <taxon>Spermatophyta</taxon>
        <taxon>Magnoliopsida</taxon>
        <taxon>eudicotyledons</taxon>
        <taxon>Gunneridae</taxon>
        <taxon>Pentapetalae</taxon>
        <taxon>rosids</taxon>
        <taxon>fabids</taxon>
        <taxon>Rosales</taxon>
        <taxon>Rosaceae</taxon>
        <taxon>Rosoideae</taxon>
        <taxon>Rosoideae incertae sedis</taxon>
        <taxon>Rubus</taxon>
    </lineage>
</organism>
<comment type="caution">
    <text evidence="2">The sequence shown here is derived from an EMBL/GenBank/DDBJ whole genome shotgun (WGS) entry which is preliminary data.</text>
</comment>
<dbReference type="Proteomes" id="UP001457282">
    <property type="component" value="Unassembled WGS sequence"/>
</dbReference>
<evidence type="ECO:0000313" key="2">
    <source>
        <dbReference type="EMBL" id="KAK9938525.1"/>
    </source>
</evidence>
<gene>
    <name evidence="2" type="ORF">M0R45_015255</name>
</gene>
<evidence type="ECO:0000313" key="3">
    <source>
        <dbReference type="Proteomes" id="UP001457282"/>
    </source>
</evidence>
<dbReference type="EMBL" id="JBEDUW010000003">
    <property type="protein sequence ID" value="KAK9938525.1"/>
    <property type="molecule type" value="Genomic_DNA"/>
</dbReference>
<name>A0AAW1XP48_RUBAR</name>
<accession>A0AAW1XP48</accession>
<dbReference type="AlphaFoldDB" id="A0AAW1XP48"/>
<evidence type="ECO:0000256" key="1">
    <source>
        <dbReference type="SAM" id="MobiDB-lite"/>
    </source>
</evidence>
<keyword evidence="3" id="KW-1185">Reference proteome</keyword>